<dbReference type="Proteomes" id="UP001161325">
    <property type="component" value="Unassembled WGS sequence"/>
</dbReference>
<keyword evidence="3" id="KW-1185">Reference proteome</keyword>
<keyword evidence="1" id="KW-0812">Transmembrane</keyword>
<dbReference type="Pfam" id="PF13430">
    <property type="entry name" value="DUF4112"/>
    <property type="match status" value="1"/>
</dbReference>
<evidence type="ECO:0008006" key="4">
    <source>
        <dbReference type="Google" id="ProtNLM"/>
    </source>
</evidence>
<feature type="transmembrane region" description="Helical" evidence="1">
    <location>
        <begin position="48"/>
        <end position="70"/>
    </location>
</feature>
<gene>
    <name evidence="2" type="ORF">rosag_27500</name>
</gene>
<sequence>MEPVVGEVLTGPVHGSRMHHAQRVRAMARLLDTAVRVPGTPVRFGLDAVLGLIPGVGDVVGAAASGYIVLAAARLGAPATVLVRMLLNVGIDTLVGAVPLFGDLFDLGWRSNSRNVALLERHLADPRGARAASSRVVLGVLAGIALLAVAGAVLVVLLVQSLLRAFG</sequence>
<dbReference type="EMBL" id="BRXS01000004">
    <property type="protein sequence ID" value="GLC26237.1"/>
    <property type="molecule type" value="Genomic_DNA"/>
</dbReference>
<dbReference type="PANTHER" id="PTHR35519:SF2">
    <property type="entry name" value="PH DOMAIN PROTEIN"/>
    <property type="match status" value="1"/>
</dbReference>
<keyword evidence="1" id="KW-0472">Membrane</keyword>
<dbReference type="AlphaFoldDB" id="A0AA37Q9L6"/>
<keyword evidence="1" id="KW-1133">Transmembrane helix</keyword>
<proteinExistence type="predicted"/>
<evidence type="ECO:0000256" key="1">
    <source>
        <dbReference type="SAM" id="Phobius"/>
    </source>
</evidence>
<evidence type="ECO:0000313" key="3">
    <source>
        <dbReference type="Proteomes" id="UP001161325"/>
    </source>
</evidence>
<name>A0AA37Q9L6_9BACT</name>
<dbReference type="InterPro" id="IPR025187">
    <property type="entry name" value="DUF4112"/>
</dbReference>
<feature type="transmembrane region" description="Helical" evidence="1">
    <location>
        <begin position="136"/>
        <end position="159"/>
    </location>
</feature>
<organism evidence="2 3">
    <name type="scientific">Roseisolibacter agri</name>
    <dbReference type="NCBI Taxonomy" id="2014610"/>
    <lineage>
        <taxon>Bacteria</taxon>
        <taxon>Pseudomonadati</taxon>
        <taxon>Gemmatimonadota</taxon>
        <taxon>Gemmatimonadia</taxon>
        <taxon>Gemmatimonadales</taxon>
        <taxon>Gemmatimonadaceae</taxon>
        <taxon>Roseisolibacter</taxon>
    </lineage>
</organism>
<protein>
    <recommendedName>
        <fullName evidence="4">DUF4112 domain-containing protein</fullName>
    </recommendedName>
</protein>
<accession>A0AA37Q9L6</accession>
<dbReference type="PANTHER" id="PTHR35519">
    <property type="entry name" value="MEMBRANE PROTEINS"/>
    <property type="match status" value="1"/>
</dbReference>
<evidence type="ECO:0000313" key="2">
    <source>
        <dbReference type="EMBL" id="GLC26237.1"/>
    </source>
</evidence>
<comment type="caution">
    <text evidence="2">The sequence shown here is derived from an EMBL/GenBank/DDBJ whole genome shotgun (WGS) entry which is preliminary data.</text>
</comment>
<reference evidence="2" key="1">
    <citation type="submission" date="2022-08" db="EMBL/GenBank/DDBJ databases">
        <title>Draft genome sequencing of Roseisolibacter agri AW1220.</title>
        <authorList>
            <person name="Tobiishi Y."/>
            <person name="Tonouchi A."/>
        </authorList>
    </citation>
    <scope>NUCLEOTIDE SEQUENCE</scope>
    <source>
        <strain evidence="2">AW1220</strain>
    </source>
</reference>